<dbReference type="SUPFAM" id="SSF75005">
    <property type="entry name" value="Arabinanase/levansucrase/invertase"/>
    <property type="match status" value="1"/>
</dbReference>
<dbReference type="Proteomes" id="UP001211907">
    <property type="component" value="Unassembled WGS sequence"/>
</dbReference>
<evidence type="ECO:0000256" key="1">
    <source>
        <dbReference type="ARBA" id="ARBA00009865"/>
    </source>
</evidence>
<dbReference type="InterPro" id="IPR013320">
    <property type="entry name" value="ConA-like_dom_sf"/>
</dbReference>
<comment type="similarity">
    <text evidence="1 6">Belongs to the glycosyl hydrolase 43 family.</text>
</comment>
<dbReference type="CDD" id="cd18617">
    <property type="entry name" value="GH43_XynB-like"/>
    <property type="match status" value="1"/>
</dbReference>
<proteinExistence type="inferred from homology"/>
<dbReference type="Pfam" id="PF17851">
    <property type="entry name" value="GH43_C2"/>
    <property type="match status" value="1"/>
</dbReference>
<evidence type="ECO:0000313" key="8">
    <source>
        <dbReference type="EMBL" id="KAJ3130928.1"/>
    </source>
</evidence>
<dbReference type="Pfam" id="PF04616">
    <property type="entry name" value="Glyco_hydro_43"/>
    <property type="match status" value="1"/>
</dbReference>
<dbReference type="PANTHER" id="PTHR42812">
    <property type="entry name" value="BETA-XYLOSIDASE"/>
    <property type="match status" value="1"/>
</dbReference>
<dbReference type="Gene3D" id="2.60.120.200">
    <property type="match status" value="1"/>
</dbReference>
<dbReference type="AlphaFoldDB" id="A0AAD5T6L5"/>
<evidence type="ECO:0000256" key="4">
    <source>
        <dbReference type="PIRSR" id="PIRSR606710-1"/>
    </source>
</evidence>
<keyword evidence="2 6" id="KW-0378">Hydrolase</keyword>
<evidence type="ECO:0000256" key="6">
    <source>
        <dbReference type="RuleBase" id="RU361187"/>
    </source>
</evidence>
<evidence type="ECO:0000256" key="5">
    <source>
        <dbReference type="PIRSR" id="PIRSR606710-2"/>
    </source>
</evidence>
<dbReference type="GO" id="GO:0004553">
    <property type="term" value="F:hydrolase activity, hydrolyzing O-glycosyl compounds"/>
    <property type="evidence" value="ECO:0007669"/>
    <property type="project" value="InterPro"/>
</dbReference>
<dbReference type="SUPFAM" id="SSF49899">
    <property type="entry name" value="Concanavalin A-like lectins/glucanases"/>
    <property type="match status" value="1"/>
</dbReference>
<evidence type="ECO:0000313" key="9">
    <source>
        <dbReference type="Proteomes" id="UP001211907"/>
    </source>
</evidence>
<dbReference type="InterPro" id="IPR041542">
    <property type="entry name" value="GH43_C2"/>
</dbReference>
<keyword evidence="9" id="KW-1185">Reference proteome</keyword>
<dbReference type="Gene3D" id="2.115.10.20">
    <property type="entry name" value="Glycosyl hydrolase domain, family 43"/>
    <property type="match status" value="1"/>
</dbReference>
<organism evidence="8 9">
    <name type="scientific">Physocladia obscura</name>
    <dbReference type="NCBI Taxonomy" id="109957"/>
    <lineage>
        <taxon>Eukaryota</taxon>
        <taxon>Fungi</taxon>
        <taxon>Fungi incertae sedis</taxon>
        <taxon>Chytridiomycota</taxon>
        <taxon>Chytridiomycota incertae sedis</taxon>
        <taxon>Chytridiomycetes</taxon>
        <taxon>Chytridiales</taxon>
        <taxon>Chytriomycetaceae</taxon>
        <taxon>Physocladia</taxon>
    </lineage>
</organism>
<name>A0AAD5T6L5_9FUNG</name>
<gene>
    <name evidence="8" type="ORF">HK100_007154</name>
</gene>
<dbReference type="GO" id="GO:0005975">
    <property type="term" value="P:carbohydrate metabolic process"/>
    <property type="evidence" value="ECO:0007669"/>
    <property type="project" value="InterPro"/>
</dbReference>
<evidence type="ECO:0000256" key="2">
    <source>
        <dbReference type="ARBA" id="ARBA00022801"/>
    </source>
</evidence>
<dbReference type="PANTHER" id="PTHR42812:SF12">
    <property type="entry name" value="BETA-XYLOSIDASE-RELATED"/>
    <property type="match status" value="1"/>
</dbReference>
<evidence type="ECO:0000259" key="7">
    <source>
        <dbReference type="Pfam" id="PF17851"/>
    </source>
</evidence>
<feature type="active site" description="Proton donor" evidence="4">
    <location>
        <position position="198"/>
    </location>
</feature>
<protein>
    <recommendedName>
        <fullName evidence="7">Beta-xylosidase C-terminal Concanavalin A-like domain-containing protein</fullName>
    </recommendedName>
</protein>
<reference evidence="8" key="1">
    <citation type="submission" date="2020-05" db="EMBL/GenBank/DDBJ databases">
        <title>Phylogenomic resolution of chytrid fungi.</title>
        <authorList>
            <person name="Stajich J.E."/>
            <person name="Amses K."/>
            <person name="Simmons R."/>
            <person name="Seto K."/>
            <person name="Myers J."/>
            <person name="Bonds A."/>
            <person name="Quandt C.A."/>
            <person name="Barry K."/>
            <person name="Liu P."/>
            <person name="Grigoriev I."/>
            <person name="Longcore J.E."/>
            <person name="James T.Y."/>
        </authorList>
    </citation>
    <scope>NUCLEOTIDE SEQUENCE</scope>
    <source>
        <strain evidence="8">JEL0513</strain>
    </source>
</reference>
<comment type="caution">
    <text evidence="8">The sequence shown here is derived from an EMBL/GenBank/DDBJ whole genome shotgun (WGS) entry which is preliminary data.</text>
</comment>
<feature type="site" description="Important for catalytic activity, responsible for pKa modulation of the active site Glu and correct orientation of both the proton donor and substrate" evidence="5">
    <location>
        <position position="140"/>
    </location>
</feature>
<keyword evidence="3 6" id="KW-0326">Glycosidase</keyword>
<accession>A0AAD5T6L5</accession>
<dbReference type="InterPro" id="IPR051795">
    <property type="entry name" value="Glycosyl_Hydrlase_43"/>
</dbReference>
<sequence>MTEINPIVPGFSPDPSIALIDGTYYLVNSTFHMFPGLPIYSSSDLVAWKHIGNAICRQSQLSLASASTEIIPLDGGSHFLSTGGLFAPTIRHHKGTNTTYIVCTKVVHGATAANFIVSTKTIHTGGPWTDPVYFDFPGIDPSLFFDDDDNGSKKAYLHGSAGPGPWTVIRMFEINADTGETLTDVRELWKGTGGIYPEGPHIYKKDGWYYLFISEGGTHEDHMVTVARSRSIWGPYDPFSSGNPVLTARGTDEYIQHVGHTDLVEDLHGNWWAVCLGARRNGERYVLGRETFLTTLDWEDGWPVFQKVRLNPVLHRDVEKSLAAAARENGSHRVVDEVSPDVGFLYIRDAVLSNHRFSDDFKIITLVAGRGGFSQLEEPVTFVGKRQRRLQGSTSVSISVFPVAVQTQLAAGLAYFKDEHRYIQLFYNFLSSQVVFKVVNKVKVISKVVSHFVEIQAKVHLRIDYTESEYVFSFRADQDTNSTAFEAVDSLNMTGNDFVGPIIGVFAISDEDLLVQFSNLIVD</sequence>
<evidence type="ECO:0000256" key="3">
    <source>
        <dbReference type="ARBA" id="ARBA00023295"/>
    </source>
</evidence>
<dbReference type="EMBL" id="JADGJH010000336">
    <property type="protein sequence ID" value="KAJ3130928.1"/>
    <property type="molecule type" value="Genomic_DNA"/>
</dbReference>
<dbReference type="InterPro" id="IPR023296">
    <property type="entry name" value="Glyco_hydro_beta-prop_sf"/>
</dbReference>
<feature type="domain" description="Beta-xylosidase C-terminal Concanavalin A-like" evidence="7">
    <location>
        <begin position="369"/>
        <end position="510"/>
    </location>
</feature>
<dbReference type="InterPro" id="IPR006710">
    <property type="entry name" value="Glyco_hydro_43"/>
</dbReference>
<feature type="active site" description="Proton acceptor" evidence="4">
    <location>
        <position position="14"/>
    </location>
</feature>